<dbReference type="PANTHER" id="PTHR43375:SF1">
    <property type="entry name" value="OROTIDINE 5'-PHOSPHATE DECARBOXYLASE"/>
    <property type="match status" value="1"/>
</dbReference>
<dbReference type="InterPro" id="IPR013785">
    <property type="entry name" value="Aldolase_TIM"/>
</dbReference>
<proteinExistence type="inferred from homology"/>
<dbReference type="GO" id="GO:0004590">
    <property type="term" value="F:orotidine-5'-phosphate decarboxylase activity"/>
    <property type="evidence" value="ECO:0007669"/>
    <property type="project" value="UniProtKB-UniRule"/>
</dbReference>
<comment type="pathway">
    <text evidence="1">Pyrimidine metabolism; UMP biosynthesis via de novo pathway; UMP from orotate: step 2/2.</text>
</comment>
<keyword evidence="3" id="KW-0210">Decarboxylase</keyword>
<comment type="catalytic activity">
    <reaction evidence="6">
        <text>orotidine 5'-phosphate + H(+) = UMP + CO2</text>
        <dbReference type="Rhea" id="RHEA:11596"/>
        <dbReference type="ChEBI" id="CHEBI:15378"/>
        <dbReference type="ChEBI" id="CHEBI:16526"/>
        <dbReference type="ChEBI" id="CHEBI:57538"/>
        <dbReference type="ChEBI" id="CHEBI:57865"/>
        <dbReference type="EC" id="4.1.1.23"/>
    </reaction>
</comment>
<dbReference type="SUPFAM" id="SSF51366">
    <property type="entry name" value="Ribulose-phoshate binding barrel"/>
    <property type="match status" value="1"/>
</dbReference>
<keyword evidence="5" id="KW-0456">Lyase</keyword>
<comment type="caution">
    <text evidence="9">The sequence shown here is derived from an EMBL/GenBank/DDBJ whole genome shotgun (WGS) entry which is preliminary data.</text>
</comment>
<evidence type="ECO:0000256" key="3">
    <source>
        <dbReference type="ARBA" id="ARBA00022793"/>
    </source>
</evidence>
<keyword evidence="4" id="KW-0665">Pyrimidine biosynthesis</keyword>
<sequence length="171" mass="19822">MKTFVDELMNEIRKKQSILCVGLDPQLKYIPTHILEEGYRQARHPFEFEPIARAFVIYFEEIIKTVAPYVVVTKPQMAFYERYGHWGVWAFEKVVQACRENNLLVIEDAKRCDGGDTAVAYAEGHLGTVDVWDPRKQEFVKEFSIFNIDAMTVVPWIGSSCLTPFIELVKR</sequence>
<name>A0A2H0D157_9BACT</name>
<dbReference type="EC" id="4.1.1.23" evidence="7"/>
<dbReference type="InterPro" id="IPR011060">
    <property type="entry name" value="RibuloseP-bd_barrel"/>
</dbReference>
<comment type="similarity">
    <text evidence="2">Belongs to the OMP decarboxylase family. Type 2 subfamily.</text>
</comment>
<evidence type="ECO:0000256" key="6">
    <source>
        <dbReference type="ARBA" id="ARBA00049157"/>
    </source>
</evidence>
<evidence type="ECO:0000313" key="9">
    <source>
        <dbReference type="EMBL" id="PIP75340.1"/>
    </source>
</evidence>
<accession>A0A2H0D157</accession>
<evidence type="ECO:0000313" key="10">
    <source>
        <dbReference type="Proteomes" id="UP000230159"/>
    </source>
</evidence>
<gene>
    <name evidence="9" type="primary">pyrF</name>
    <name evidence="9" type="ORF">COW86_04330</name>
</gene>
<dbReference type="PANTHER" id="PTHR43375">
    <property type="entry name" value="OROTIDINE 5'-PHOSPHATE DECARBOXYLASE"/>
    <property type="match status" value="1"/>
</dbReference>
<evidence type="ECO:0000256" key="4">
    <source>
        <dbReference type="ARBA" id="ARBA00022975"/>
    </source>
</evidence>
<evidence type="ECO:0000256" key="7">
    <source>
        <dbReference type="NCBIfam" id="TIGR02127"/>
    </source>
</evidence>
<dbReference type="NCBIfam" id="TIGR02127">
    <property type="entry name" value="pyrF_sub2"/>
    <property type="match status" value="1"/>
</dbReference>
<dbReference type="GO" id="GO:0044205">
    <property type="term" value="P:'de novo' UMP biosynthetic process"/>
    <property type="evidence" value="ECO:0007669"/>
    <property type="project" value="UniProtKB-UniPathway"/>
</dbReference>
<dbReference type="Gene3D" id="3.20.20.70">
    <property type="entry name" value="Aldolase class I"/>
    <property type="match status" value="1"/>
</dbReference>
<dbReference type="Pfam" id="PF00215">
    <property type="entry name" value="OMPdecase"/>
    <property type="match status" value="1"/>
</dbReference>
<dbReference type="GO" id="GO:0006207">
    <property type="term" value="P:'de novo' pyrimidine nucleobase biosynthetic process"/>
    <property type="evidence" value="ECO:0007669"/>
    <property type="project" value="InterPro"/>
</dbReference>
<dbReference type="EMBL" id="PCTN01000187">
    <property type="protein sequence ID" value="PIP75340.1"/>
    <property type="molecule type" value="Genomic_DNA"/>
</dbReference>
<dbReference type="InterPro" id="IPR001754">
    <property type="entry name" value="OMPdeCOase_dom"/>
</dbReference>
<dbReference type="UniPathway" id="UPA00070">
    <property type="reaction ID" value="UER00120"/>
</dbReference>
<dbReference type="Proteomes" id="UP000230159">
    <property type="component" value="Unassembled WGS sequence"/>
</dbReference>
<dbReference type="InterPro" id="IPR011995">
    <property type="entry name" value="OMPdecase_type-2"/>
</dbReference>
<evidence type="ECO:0000256" key="1">
    <source>
        <dbReference type="ARBA" id="ARBA00004861"/>
    </source>
</evidence>
<feature type="domain" description="Orotidine 5'-phosphate decarboxylase" evidence="8">
    <location>
        <begin position="19"/>
        <end position="167"/>
    </location>
</feature>
<feature type="non-terminal residue" evidence="9">
    <location>
        <position position="171"/>
    </location>
</feature>
<reference evidence="9 10" key="1">
    <citation type="submission" date="2017-09" db="EMBL/GenBank/DDBJ databases">
        <title>Depth-based differentiation of microbial function through sediment-hosted aquifers and enrichment of novel symbionts in the deep terrestrial subsurface.</title>
        <authorList>
            <person name="Probst A.J."/>
            <person name="Ladd B."/>
            <person name="Jarett J.K."/>
            <person name="Geller-Mcgrath D.E."/>
            <person name="Sieber C.M."/>
            <person name="Emerson J.B."/>
            <person name="Anantharaman K."/>
            <person name="Thomas B.C."/>
            <person name="Malmstrom R."/>
            <person name="Stieglmeier M."/>
            <person name="Klingl A."/>
            <person name="Woyke T."/>
            <person name="Ryan C.M."/>
            <person name="Banfield J.F."/>
        </authorList>
    </citation>
    <scope>NUCLEOTIDE SEQUENCE [LARGE SCALE GENOMIC DNA]</scope>
    <source>
        <strain evidence="9">CG22_combo_CG10-13_8_21_14_all_39_9</strain>
    </source>
</reference>
<evidence type="ECO:0000256" key="5">
    <source>
        <dbReference type="ARBA" id="ARBA00023239"/>
    </source>
</evidence>
<organism evidence="9 10">
    <name type="scientific">Candidatus Kuenenbacteria bacterium CG22_combo_CG10-13_8_21_14_all_39_9</name>
    <dbReference type="NCBI Taxonomy" id="1974621"/>
    <lineage>
        <taxon>Bacteria</taxon>
        <taxon>Candidatus Kueneniibacteriota</taxon>
    </lineage>
</organism>
<protein>
    <recommendedName>
        <fullName evidence="7">Orotidine-5'-phosphate decarboxylase</fullName>
        <ecNumber evidence="7">4.1.1.23</ecNumber>
    </recommendedName>
</protein>
<evidence type="ECO:0000259" key="8">
    <source>
        <dbReference type="Pfam" id="PF00215"/>
    </source>
</evidence>
<evidence type="ECO:0000256" key="2">
    <source>
        <dbReference type="ARBA" id="ARBA00008847"/>
    </source>
</evidence>
<dbReference type="AlphaFoldDB" id="A0A2H0D157"/>